<protein>
    <submittedName>
        <fullName evidence="2">Uncharacterized protein</fullName>
    </submittedName>
</protein>
<evidence type="ECO:0000313" key="3">
    <source>
        <dbReference type="Proteomes" id="UP000324897"/>
    </source>
</evidence>
<accession>A0A5J9TEU9</accession>
<feature type="region of interest" description="Disordered" evidence="1">
    <location>
        <begin position="17"/>
        <end position="53"/>
    </location>
</feature>
<reference evidence="2 3" key="1">
    <citation type="journal article" date="2019" name="Sci. Rep.">
        <title>A high-quality genome of Eragrostis curvula grass provides insights into Poaceae evolution and supports new strategies to enhance forage quality.</title>
        <authorList>
            <person name="Carballo J."/>
            <person name="Santos B.A.C.M."/>
            <person name="Zappacosta D."/>
            <person name="Garbus I."/>
            <person name="Selva J.P."/>
            <person name="Gallo C.A."/>
            <person name="Diaz A."/>
            <person name="Albertini E."/>
            <person name="Caccamo M."/>
            <person name="Echenique V."/>
        </authorList>
    </citation>
    <scope>NUCLEOTIDE SEQUENCE [LARGE SCALE GENOMIC DNA]</scope>
    <source>
        <strain evidence="3">cv. Victoria</strain>
        <tissue evidence="2">Leaf</tissue>
    </source>
</reference>
<gene>
    <name evidence="2" type="ORF">EJB05_43220</name>
</gene>
<evidence type="ECO:0000313" key="2">
    <source>
        <dbReference type="EMBL" id="TVU09727.1"/>
    </source>
</evidence>
<dbReference type="AlphaFoldDB" id="A0A5J9TEU9"/>
<proteinExistence type="predicted"/>
<organism evidence="2 3">
    <name type="scientific">Eragrostis curvula</name>
    <name type="common">weeping love grass</name>
    <dbReference type="NCBI Taxonomy" id="38414"/>
    <lineage>
        <taxon>Eukaryota</taxon>
        <taxon>Viridiplantae</taxon>
        <taxon>Streptophyta</taxon>
        <taxon>Embryophyta</taxon>
        <taxon>Tracheophyta</taxon>
        <taxon>Spermatophyta</taxon>
        <taxon>Magnoliopsida</taxon>
        <taxon>Liliopsida</taxon>
        <taxon>Poales</taxon>
        <taxon>Poaceae</taxon>
        <taxon>PACMAD clade</taxon>
        <taxon>Chloridoideae</taxon>
        <taxon>Eragrostideae</taxon>
        <taxon>Eragrostidinae</taxon>
        <taxon>Eragrostis</taxon>
    </lineage>
</organism>
<evidence type="ECO:0000256" key="1">
    <source>
        <dbReference type="SAM" id="MobiDB-lite"/>
    </source>
</evidence>
<name>A0A5J9TEU9_9POAL</name>
<feature type="compositionally biased region" description="Polar residues" evidence="1">
    <location>
        <begin position="40"/>
        <end position="53"/>
    </location>
</feature>
<sequence length="146" mass="16463">MAAAAGIGGLLRSVATKLARAPPPRHRLPALGLGFPRSRPFSSGSNIKDVTQNKEVASKWDRINNNLDAAAKERSKREDELIQNIRHEFQKYRESQEQRFEATDAPANYSEAQTSQTSVSWIHRSGMRVREDKGGKGHVMEYKLFR</sequence>
<dbReference type="Gramene" id="TVU09727">
    <property type="protein sequence ID" value="TVU09727"/>
    <property type="gene ID" value="EJB05_43220"/>
</dbReference>
<comment type="caution">
    <text evidence="2">The sequence shown here is derived from an EMBL/GenBank/DDBJ whole genome shotgun (WGS) entry which is preliminary data.</text>
</comment>
<feature type="region of interest" description="Disordered" evidence="1">
    <location>
        <begin position="99"/>
        <end position="118"/>
    </location>
</feature>
<keyword evidence="3" id="KW-1185">Reference proteome</keyword>
<dbReference type="Proteomes" id="UP000324897">
    <property type="component" value="Chromosome 3"/>
</dbReference>
<dbReference type="EMBL" id="RWGY01000039">
    <property type="protein sequence ID" value="TVU09727.1"/>
    <property type="molecule type" value="Genomic_DNA"/>
</dbReference>